<dbReference type="Proteomes" id="UP000193411">
    <property type="component" value="Unassembled WGS sequence"/>
</dbReference>
<evidence type="ECO:0000256" key="6">
    <source>
        <dbReference type="SAM" id="MobiDB-lite"/>
    </source>
</evidence>
<dbReference type="PRINTS" id="PR01839">
    <property type="entry name" value="RAD23PROTEIN"/>
</dbReference>
<dbReference type="InterPro" id="IPR004806">
    <property type="entry name" value="Rad23"/>
</dbReference>
<dbReference type="Gene3D" id="3.10.20.90">
    <property type="entry name" value="Phosphatidylinositol 3-kinase Catalytic Subunit, Chain A, domain 1"/>
    <property type="match status" value="1"/>
</dbReference>
<evidence type="ECO:0000256" key="4">
    <source>
        <dbReference type="ARBA" id="ARBA00023242"/>
    </source>
</evidence>
<dbReference type="Gene3D" id="1.10.8.10">
    <property type="entry name" value="DNA helicase RuvA subunit, C-terminal domain"/>
    <property type="match status" value="2"/>
</dbReference>
<feature type="domain" description="UBA" evidence="7">
    <location>
        <begin position="230"/>
        <end position="271"/>
    </location>
</feature>
<dbReference type="EMBL" id="MCFL01000018">
    <property type="protein sequence ID" value="ORZ36148.1"/>
    <property type="molecule type" value="Genomic_DNA"/>
</dbReference>
<dbReference type="InterPro" id="IPR000626">
    <property type="entry name" value="Ubiquitin-like_dom"/>
</dbReference>
<dbReference type="GO" id="GO:0005654">
    <property type="term" value="C:nucleoplasm"/>
    <property type="evidence" value="ECO:0007669"/>
    <property type="project" value="TreeGrafter"/>
</dbReference>
<comment type="function">
    <text evidence="5">Multiubiquitin chain receptor involved in modulation of proteasomal degradation. Involved in nucleotide excision repair.</text>
</comment>
<dbReference type="InterPro" id="IPR009060">
    <property type="entry name" value="UBA-like_sf"/>
</dbReference>
<evidence type="ECO:0000256" key="1">
    <source>
        <dbReference type="ARBA" id="ARBA00022737"/>
    </source>
</evidence>
<dbReference type="PROSITE" id="PS50030">
    <property type="entry name" value="UBA"/>
    <property type="match status" value="2"/>
</dbReference>
<dbReference type="AlphaFoldDB" id="A0A1Y2HNI5"/>
<evidence type="ECO:0000256" key="5">
    <source>
        <dbReference type="RuleBase" id="RU367049"/>
    </source>
</evidence>
<keyword evidence="4 5" id="KW-0539">Nucleus</keyword>
<evidence type="ECO:0000256" key="2">
    <source>
        <dbReference type="ARBA" id="ARBA00022763"/>
    </source>
</evidence>
<keyword evidence="2 5" id="KW-0227">DNA damage</keyword>
<organism evidence="9 10">
    <name type="scientific">Catenaria anguillulae PL171</name>
    <dbReference type="NCBI Taxonomy" id="765915"/>
    <lineage>
        <taxon>Eukaryota</taxon>
        <taxon>Fungi</taxon>
        <taxon>Fungi incertae sedis</taxon>
        <taxon>Blastocladiomycota</taxon>
        <taxon>Blastocladiomycetes</taxon>
        <taxon>Blastocladiales</taxon>
        <taxon>Catenariaceae</taxon>
        <taxon>Catenaria</taxon>
    </lineage>
</organism>
<proteinExistence type="inferred from homology"/>
<dbReference type="PROSITE" id="PS50053">
    <property type="entry name" value="UBIQUITIN_2"/>
    <property type="match status" value="1"/>
</dbReference>
<dbReference type="InterPro" id="IPR015940">
    <property type="entry name" value="UBA"/>
</dbReference>
<evidence type="ECO:0000259" key="7">
    <source>
        <dbReference type="PROSITE" id="PS50030"/>
    </source>
</evidence>
<protein>
    <recommendedName>
        <fullName evidence="5">UV excision repair protein RAD23</fullName>
    </recommendedName>
</protein>
<evidence type="ECO:0000256" key="3">
    <source>
        <dbReference type="ARBA" id="ARBA00023204"/>
    </source>
</evidence>
<keyword evidence="5" id="KW-0963">Cytoplasm</keyword>
<dbReference type="OrthoDB" id="419317at2759"/>
<comment type="caution">
    <text evidence="9">The sequence shown here is derived from an EMBL/GenBank/DDBJ whole genome shotgun (WGS) entry which is preliminary data.</text>
</comment>
<comment type="subcellular location">
    <subcellularLocation>
        <location evidence="5">Nucleus</location>
    </subcellularLocation>
    <subcellularLocation>
        <location evidence="5">Cytoplasm</location>
    </subcellularLocation>
</comment>
<dbReference type="GO" id="GO:0031593">
    <property type="term" value="F:polyubiquitin modification-dependent protein binding"/>
    <property type="evidence" value="ECO:0007669"/>
    <property type="project" value="UniProtKB-UniRule"/>
</dbReference>
<dbReference type="CDD" id="cd01805">
    <property type="entry name" value="Ubl_Rad23"/>
    <property type="match status" value="1"/>
</dbReference>
<dbReference type="FunFam" id="1.10.8.10:FF:000002">
    <property type="entry name" value="UV excision repair protein RAD23 homolog"/>
    <property type="match status" value="1"/>
</dbReference>
<keyword evidence="3 5" id="KW-0234">DNA repair</keyword>
<dbReference type="SUPFAM" id="SSF54236">
    <property type="entry name" value="Ubiquitin-like"/>
    <property type="match status" value="1"/>
</dbReference>
<feature type="region of interest" description="Disordered" evidence="6">
    <location>
        <begin position="75"/>
        <end position="120"/>
    </location>
</feature>
<dbReference type="GO" id="GO:0006289">
    <property type="term" value="P:nucleotide-excision repair"/>
    <property type="evidence" value="ECO:0007669"/>
    <property type="project" value="UniProtKB-UniRule"/>
</dbReference>
<dbReference type="PANTHER" id="PTHR10621:SF0">
    <property type="entry name" value="UV EXCISION REPAIR PROTEIN RAD23"/>
    <property type="match status" value="1"/>
</dbReference>
<dbReference type="Pfam" id="PF00627">
    <property type="entry name" value="UBA"/>
    <property type="match status" value="2"/>
</dbReference>
<dbReference type="InterPro" id="IPR036353">
    <property type="entry name" value="XPC-bd_sf"/>
</dbReference>
<evidence type="ECO:0000313" key="9">
    <source>
        <dbReference type="EMBL" id="ORZ36148.1"/>
    </source>
</evidence>
<dbReference type="GO" id="GO:0043161">
    <property type="term" value="P:proteasome-mediated ubiquitin-dependent protein catabolic process"/>
    <property type="evidence" value="ECO:0007669"/>
    <property type="project" value="UniProtKB-UniRule"/>
</dbReference>
<dbReference type="CDD" id="cd14280">
    <property type="entry name" value="UBA1_Rad23_like"/>
    <property type="match status" value="1"/>
</dbReference>
<feature type="domain" description="UBA" evidence="7">
    <location>
        <begin position="126"/>
        <end position="166"/>
    </location>
</feature>
<name>A0A1Y2HNI5_9FUNG</name>
<reference evidence="9 10" key="1">
    <citation type="submission" date="2016-07" db="EMBL/GenBank/DDBJ databases">
        <title>Pervasive Adenine N6-methylation of Active Genes in Fungi.</title>
        <authorList>
            <consortium name="DOE Joint Genome Institute"/>
            <person name="Mondo S.J."/>
            <person name="Dannebaum R.O."/>
            <person name="Kuo R.C."/>
            <person name="Labutti K."/>
            <person name="Haridas S."/>
            <person name="Kuo A."/>
            <person name="Salamov A."/>
            <person name="Ahrendt S.R."/>
            <person name="Lipzen A."/>
            <person name="Sullivan W."/>
            <person name="Andreopoulos W.B."/>
            <person name="Clum A."/>
            <person name="Lindquist E."/>
            <person name="Daum C."/>
            <person name="Ramamoorthy G.K."/>
            <person name="Gryganskyi A."/>
            <person name="Culley D."/>
            <person name="Magnuson J.K."/>
            <person name="James T.Y."/>
            <person name="O'Malley M.A."/>
            <person name="Stajich J.E."/>
            <person name="Spatafora J.W."/>
            <person name="Visel A."/>
            <person name="Grigoriev I.V."/>
        </authorList>
    </citation>
    <scope>NUCLEOTIDE SEQUENCE [LARGE SCALE GENOMIC DNA]</scope>
    <source>
        <strain evidence="9 10">PL171</strain>
    </source>
</reference>
<dbReference type="InterPro" id="IPR015360">
    <property type="entry name" value="XPC-bd"/>
</dbReference>
<comment type="similarity">
    <text evidence="5">Belongs to the RAD23 family.</text>
</comment>
<dbReference type="GO" id="GO:0070628">
    <property type="term" value="F:proteasome binding"/>
    <property type="evidence" value="ECO:0007669"/>
    <property type="project" value="TreeGrafter"/>
</dbReference>
<dbReference type="InterPro" id="IPR029071">
    <property type="entry name" value="Ubiquitin-like_domsf"/>
</dbReference>
<dbReference type="PANTHER" id="PTHR10621">
    <property type="entry name" value="UV EXCISION REPAIR PROTEIN RAD23"/>
    <property type="match status" value="1"/>
</dbReference>
<evidence type="ECO:0000259" key="8">
    <source>
        <dbReference type="PROSITE" id="PS50053"/>
    </source>
</evidence>
<accession>A0A1Y2HNI5</accession>
<dbReference type="STRING" id="765915.A0A1Y2HNI5"/>
<dbReference type="Gene3D" id="1.10.10.540">
    <property type="entry name" value="XPC-binding domain"/>
    <property type="match status" value="1"/>
</dbReference>
<dbReference type="FunFam" id="1.10.8.10:FF:000003">
    <property type="entry name" value="UV excision repair protein RAD23 homolog"/>
    <property type="match status" value="1"/>
</dbReference>
<evidence type="ECO:0000313" key="10">
    <source>
        <dbReference type="Proteomes" id="UP000193411"/>
    </source>
</evidence>
<dbReference type="SMART" id="SM00213">
    <property type="entry name" value="UBQ"/>
    <property type="match status" value="1"/>
</dbReference>
<dbReference type="GO" id="GO:0005829">
    <property type="term" value="C:cytosol"/>
    <property type="evidence" value="ECO:0007669"/>
    <property type="project" value="TreeGrafter"/>
</dbReference>
<gene>
    <name evidence="9" type="ORF">BCR44DRAFT_1432881</name>
</gene>
<dbReference type="Pfam" id="PF00240">
    <property type="entry name" value="ubiquitin"/>
    <property type="match status" value="1"/>
</dbReference>
<feature type="compositionally biased region" description="Low complexity" evidence="6">
    <location>
        <begin position="75"/>
        <end position="118"/>
    </location>
</feature>
<dbReference type="SUPFAM" id="SSF46934">
    <property type="entry name" value="UBA-like"/>
    <property type="match status" value="2"/>
</dbReference>
<dbReference type="GO" id="GO:0043130">
    <property type="term" value="F:ubiquitin binding"/>
    <property type="evidence" value="ECO:0007669"/>
    <property type="project" value="UniProtKB-UniRule"/>
</dbReference>
<sequence length="274" mass="28682">MKLTVKTLAQKQIHLQVEPTTTVGQVKEMLQQGEGFEVAAQKLIYSGKILTDDQTIDALKPKPAAAAAAPAPAAAPATPAPAAAAAPSTPAAPTTPVAAAAPAAPATPAAPSTPAAPADPSMVMGSAFETAVTNMMEMGYPRDQVVRAMRAAFNNPDRAFEYLMNVAHLQQMAGANPQLAQLIQANPEMFLQMLLGGGGEGTDEEGDEGDMMVDADGNPLPPGARVIQVSEEEKAAIDRLCALGFDRNLVIEAYFACDKNEEMAANYLFDNQFE</sequence>
<keyword evidence="10" id="KW-1185">Reference proteome</keyword>
<keyword evidence="1" id="KW-0677">Repeat</keyword>
<feature type="domain" description="Ubiquitin-like" evidence="8">
    <location>
        <begin position="1"/>
        <end position="59"/>
    </location>
</feature>
<dbReference type="SMART" id="SM00165">
    <property type="entry name" value="UBA"/>
    <property type="match status" value="2"/>
</dbReference>
<dbReference type="CDD" id="cd14281">
    <property type="entry name" value="UBA2_Rad23_like"/>
    <property type="match status" value="1"/>
</dbReference>
<dbReference type="Pfam" id="PF09280">
    <property type="entry name" value="XPC-binding"/>
    <property type="match status" value="1"/>
</dbReference>
<dbReference type="GO" id="GO:0003684">
    <property type="term" value="F:damaged DNA binding"/>
    <property type="evidence" value="ECO:0007669"/>
    <property type="project" value="UniProtKB-UniRule"/>
</dbReference>
<dbReference type="SUPFAM" id="SSF101238">
    <property type="entry name" value="XPC-binding domain"/>
    <property type="match status" value="1"/>
</dbReference>